<dbReference type="Gene3D" id="3.30.420.10">
    <property type="entry name" value="Ribonuclease H-like superfamily/Ribonuclease H"/>
    <property type="match status" value="1"/>
</dbReference>
<dbReference type="SUPFAM" id="SSF56112">
    <property type="entry name" value="Protein kinase-like (PK-like)"/>
    <property type="match status" value="1"/>
</dbReference>
<dbReference type="InterPro" id="IPR036397">
    <property type="entry name" value="RNaseH_sf"/>
</dbReference>
<evidence type="ECO:0000313" key="3">
    <source>
        <dbReference type="Proteomes" id="UP000324800"/>
    </source>
</evidence>
<dbReference type="InterPro" id="IPR001888">
    <property type="entry name" value="Transposase_1"/>
</dbReference>
<dbReference type="PANTHER" id="PTHR46060">
    <property type="entry name" value="MARINER MOS1 TRANSPOSASE-LIKE PROTEIN"/>
    <property type="match status" value="1"/>
</dbReference>
<reference evidence="2 3" key="1">
    <citation type="submission" date="2019-03" db="EMBL/GenBank/DDBJ databases">
        <title>Single cell metagenomics reveals metabolic interactions within the superorganism composed of flagellate Streblomastix strix and complex community of Bacteroidetes bacteria on its surface.</title>
        <authorList>
            <person name="Treitli S.C."/>
            <person name="Kolisko M."/>
            <person name="Husnik F."/>
            <person name="Keeling P."/>
            <person name="Hampl V."/>
        </authorList>
    </citation>
    <scope>NUCLEOTIDE SEQUENCE [LARGE SCALE GENOMIC DNA]</scope>
    <source>
        <strain evidence="2">ST1C</strain>
    </source>
</reference>
<dbReference type="OrthoDB" id="8190404at2759"/>
<feature type="region of interest" description="Disordered" evidence="1">
    <location>
        <begin position="484"/>
        <end position="513"/>
    </location>
</feature>
<dbReference type="InterPro" id="IPR011009">
    <property type="entry name" value="Kinase-like_dom_sf"/>
</dbReference>
<dbReference type="PANTHER" id="PTHR46060:SF1">
    <property type="entry name" value="MARINER MOS1 TRANSPOSASE-LIKE PROTEIN"/>
    <property type="match status" value="1"/>
</dbReference>
<dbReference type="AlphaFoldDB" id="A0A5J4WDC1"/>
<dbReference type="Pfam" id="PF01359">
    <property type="entry name" value="Transposase_1"/>
    <property type="match status" value="1"/>
</dbReference>
<feature type="region of interest" description="Disordered" evidence="1">
    <location>
        <begin position="548"/>
        <end position="576"/>
    </location>
</feature>
<dbReference type="Gene3D" id="1.10.510.10">
    <property type="entry name" value="Transferase(Phosphotransferase) domain 1"/>
    <property type="match status" value="1"/>
</dbReference>
<comment type="caution">
    <text evidence="2">The sequence shown here is derived from an EMBL/GenBank/DDBJ whole genome shotgun (WGS) entry which is preliminary data.</text>
</comment>
<protein>
    <submittedName>
        <fullName evidence="2">Putative mariner transposase</fullName>
    </submittedName>
</protein>
<dbReference type="GO" id="GO:0003676">
    <property type="term" value="F:nucleic acid binding"/>
    <property type="evidence" value="ECO:0007669"/>
    <property type="project" value="InterPro"/>
</dbReference>
<dbReference type="Proteomes" id="UP000324800">
    <property type="component" value="Unassembled WGS sequence"/>
</dbReference>
<sequence>MSALTKEAKERNRVVADFLFRIQWSSEDIYEQLKNVYTDSYPELKTVKSWKNQFISENMLRSPLSPPGCPPIVGLGEIFNHDHKTIHEIILRETTFRLVCFRWVPNDINRVQKLNRIQDAFEMRSILNGRKRRNFHRIYTGDESYMFYINVPGKAWVLKGQQAPEWPRAMISDKKLMPTVFCSSEKIVLTHWMLPNQRMTAVQFTEEIFKPLNKIVRKECKGDTEKPWIHYDNARVHTAHYTQEFLAKSVFQRMPQPAYSPDLAPSDFFLFGYIKTRLKGKKFFEENELKISVEEILVELTPEQLSNAFEGWINRLTEICVNHDYLLNSSTTHLTYNIIQINIGSNLVVEKRDFGLAKEIASRNYATVVVESDVFAVSEIIFKLLSGRHPFESDSEQGMIDNIIQGKMIKFPAFAEGNMKQIVLAMMNPNPSRRPSAKAVLADDMVRMYLRQHESREIERKRADEEKILADQLQERIQLVEQEKEGEKLRADSAEQKVNEAEQRVDQQKRTAEEAEEISRVFQLEIENKDTEIERLQQRTQIIEQEKQREKIRADEQEEKQQALDALLPPRNDDEDLPELGPITQDAVIPDYATHYCLQSHYFLGCCQI</sequence>
<dbReference type="InterPro" id="IPR052709">
    <property type="entry name" value="Transposase-MT_Hybrid"/>
</dbReference>
<name>A0A5J4WDC1_9EUKA</name>
<accession>A0A5J4WDC1</accession>
<feature type="compositionally biased region" description="Basic and acidic residues" evidence="1">
    <location>
        <begin position="548"/>
        <end position="562"/>
    </location>
</feature>
<dbReference type="EMBL" id="SNRW01002514">
    <property type="protein sequence ID" value="KAA6392522.1"/>
    <property type="molecule type" value="Genomic_DNA"/>
</dbReference>
<evidence type="ECO:0000256" key="1">
    <source>
        <dbReference type="SAM" id="MobiDB-lite"/>
    </source>
</evidence>
<evidence type="ECO:0000313" key="2">
    <source>
        <dbReference type="EMBL" id="KAA6392522.1"/>
    </source>
</evidence>
<gene>
    <name evidence="2" type="ORF">EZS28_011953</name>
</gene>
<proteinExistence type="predicted"/>
<organism evidence="2 3">
    <name type="scientific">Streblomastix strix</name>
    <dbReference type="NCBI Taxonomy" id="222440"/>
    <lineage>
        <taxon>Eukaryota</taxon>
        <taxon>Metamonada</taxon>
        <taxon>Preaxostyla</taxon>
        <taxon>Oxymonadida</taxon>
        <taxon>Streblomastigidae</taxon>
        <taxon>Streblomastix</taxon>
    </lineage>
</organism>